<sequence length="175" mass="20248">VRSFTIKALLGYLPVMKHEIAWYPLAYPEPKMAKCPCCKHKEETQEHFFKCKQDDPERGEKDWGRRETKTVAEKYLDSRNTFVGPTEVVHRALQLAALLDWNKRTKREAAAPTTATKTTAALSPAARKKLISESRAETIKRVCRVKIEWEYQRWKAQCEAQIDQEEGSQISPEIQ</sequence>
<dbReference type="Proteomes" id="UP001145114">
    <property type="component" value="Unassembled WGS sequence"/>
</dbReference>
<comment type="caution">
    <text evidence="1">The sequence shown here is derived from an EMBL/GenBank/DDBJ whole genome shotgun (WGS) entry which is preliminary data.</text>
</comment>
<keyword evidence="2" id="KW-1185">Reference proteome</keyword>
<evidence type="ECO:0000313" key="1">
    <source>
        <dbReference type="EMBL" id="KAJ1679943.1"/>
    </source>
</evidence>
<accession>A0ACC1HXT8</accession>
<reference evidence="1" key="1">
    <citation type="submission" date="2022-06" db="EMBL/GenBank/DDBJ databases">
        <title>Phylogenomic reconstructions and comparative analyses of Kickxellomycotina fungi.</title>
        <authorList>
            <person name="Reynolds N.K."/>
            <person name="Stajich J.E."/>
            <person name="Barry K."/>
            <person name="Grigoriev I.V."/>
            <person name="Crous P."/>
            <person name="Smith M.E."/>
        </authorList>
    </citation>
    <scope>NUCLEOTIDE SEQUENCE</scope>
    <source>
        <strain evidence="1">RSA 2271</strain>
    </source>
</reference>
<proteinExistence type="predicted"/>
<name>A0ACC1HXT8_9FUNG</name>
<feature type="non-terminal residue" evidence="1">
    <location>
        <position position="1"/>
    </location>
</feature>
<evidence type="ECO:0000313" key="2">
    <source>
        <dbReference type="Proteomes" id="UP001145114"/>
    </source>
</evidence>
<organism evidence="1 2">
    <name type="scientific">Spiromyces aspiralis</name>
    <dbReference type="NCBI Taxonomy" id="68401"/>
    <lineage>
        <taxon>Eukaryota</taxon>
        <taxon>Fungi</taxon>
        <taxon>Fungi incertae sedis</taxon>
        <taxon>Zoopagomycota</taxon>
        <taxon>Kickxellomycotina</taxon>
        <taxon>Kickxellomycetes</taxon>
        <taxon>Kickxellales</taxon>
        <taxon>Kickxellaceae</taxon>
        <taxon>Spiromyces</taxon>
    </lineage>
</organism>
<gene>
    <name evidence="1" type="ORF">EV182_000998</name>
</gene>
<dbReference type="EMBL" id="JAMZIH010000104">
    <property type="protein sequence ID" value="KAJ1679943.1"/>
    <property type="molecule type" value="Genomic_DNA"/>
</dbReference>
<protein>
    <submittedName>
        <fullName evidence="1">Uncharacterized protein</fullName>
    </submittedName>
</protein>